<dbReference type="EMBL" id="JABSTU010000002">
    <property type="protein sequence ID" value="KAH8036527.1"/>
    <property type="molecule type" value="Genomic_DNA"/>
</dbReference>
<dbReference type="GO" id="GO:0005634">
    <property type="term" value="C:nucleus"/>
    <property type="evidence" value="ECO:0007669"/>
    <property type="project" value="TreeGrafter"/>
</dbReference>
<dbReference type="GO" id="GO:0006406">
    <property type="term" value="P:mRNA export from nucleus"/>
    <property type="evidence" value="ECO:0007669"/>
    <property type="project" value="TreeGrafter"/>
</dbReference>
<dbReference type="Proteomes" id="UP000821866">
    <property type="component" value="Chromosome 10"/>
</dbReference>
<evidence type="ECO:0000256" key="1">
    <source>
        <dbReference type="ARBA" id="ARBA00022884"/>
    </source>
</evidence>
<keyword evidence="1 2" id="KW-0694">RNA-binding</keyword>
<evidence type="ECO:0000313" key="5">
    <source>
        <dbReference type="Proteomes" id="UP000821866"/>
    </source>
</evidence>
<dbReference type="GO" id="GO:0003729">
    <property type="term" value="F:mRNA binding"/>
    <property type="evidence" value="ECO:0007669"/>
    <property type="project" value="TreeGrafter"/>
</dbReference>
<reference evidence="4" key="2">
    <citation type="submission" date="2021-09" db="EMBL/GenBank/DDBJ databases">
        <authorList>
            <person name="Jia N."/>
            <person name="Wang J."/>
            <person name="Shi W."/>
            <person name="Du L."/>
            <person name="Sun Y."/>
            <person name="Zhan W."/>
            <person name="Jiang J."/>
            <person name="Wang Q."/>
            <person name="Zhang B."/>
            <person name="Ji P."/>
            <person name="Sakyi L.B."/>
            <person name="Cui X."/>
            <person name="Yuan T."/>
            <person name="Jiang B."/>
            <person name="Yang W."/>
            <person name="Lam T.T.-Y."/>
            <person name="Chang Q."/>
            <person name="Ding S."/>
            <person name="Wang X."/>
            <person name="Zhu J."/>
            <person name="Ruan X."/>
            <person name="Zhao L."/>
            <person name="Wei J."/>
            <person name="Que T."/>
            <person name="Du C."/>
            <person name="Cheng J."/>
            <person name="Dai P."/>
            <person name="Han X."/>
            <person name="Huang E."/>
            <person name="Gao Y."/>
            <person name="Liu J."/>
            <person name="Shao H."/>
            <person name="Ye R."/>
            <person name="Li L."/>
            <person name="Wei W."/>
            <person name="Wang X."/>
            <person name="Wang C."/>
            <person name="Huo Q."/>
            <person name="Li W."/>
            <person name="Guo W."/>
            <person name="Chen H."/>
            <person name="Chen S."/>
            <person name="Zhou L."/>
            <person name="Zhou L."/>
            <person name="Ni X."/>
            <person name="Tian J."/>
            <person name="Zhou Y."/>
            <person name="Sheng Y."/>
            <person name="Liu T."/>
            <person name="Pan Y."/>
            <person name="Xia L."/>
            <person name="Li J."/>
            <person name="Zhao F."/>
            <person name="Cao W."/>
        </authorList>
    </citation>
    <scope>NUCLEOTIDE SEQUENCE</scope>
    <source>
        <strain evidence="4">Rmic-2018</strain>
        <tissue evidence="4">Larvae</tissue>
    </source>
</reference>
<gene>
    <name evidence="4" type="ORF">HPB51_001346</name>
</gene>
<keyword evidence="5" id="KW-1185">Reference proteome</keyword>
<evidence type="ECO:0000259" key="3">
    <source>
        <dbReference type="PROSITE" id="PS50102"/>
    </source>
</evidence>
<dbReference type="InterPro" id="IPR035979">
    <property type="entry name" value="RBD_domain_sf"/>
</dbReference>
<dbReference type="SMART" id="SM00360">
    <property type="entry name" value="RRM"/>
    <property type="match status" value="1"/>
</dbReference>
<dbReference type="InterPro" id="IPR012677">
    <property type="entry name" value="Nucleotide-bd_a/b_plait_sf"/>
</dbReference>
<dbReference type="Gene3D" id="3.30.70.330">
    <property type="match status" value="1"/>
</dbReference>
<name>A0A9J6EQR6_RHIMP</name>
<feature type="domain" description="RRM" evidence="3">
    <location>
        <begin position="293"/>
        <end position="364"/>
    </location>
</feature>
<evidence type="ECO:0000256" key="2">
    <source>
        <dbReference type="PROSITE-ProRule" id="PRU00176"/>
    </source>
</evidence>
<sequence length="372" mass="39968">MPQERMRCHCVKTSPLAILVKEEKQTRGKPLVQMVSSRLANRLGVAGGPRRRPVTDAREVLNARVGRGAAASTLAARRLGVASRGATSRGRVARGIVRTGIRTARGGLRLNTMRSDLIAGGGGLRSDRILAATRGNIVPQTRASPRFQLRNLRQTAQVAGAGLVNQRRGLISGTRRLAAMQIPLARNKRIQVNPHGISVTTANQFVSTQRGLFGGRASLLEEEDDDLERLTLDNVLGRSPFRAATAAVAAATAAALSRSPRATSSLSRIQHRLDGGGLTSPAARSTSDPMPGCSVLVANLHPQVTESDIRDLFQYIGPMHDARMVAVGTALATFHRQSDAMKAFKAYNGRMLDGQPMNLTVLTLDFLQSNQR</sequence>
<comment type="caution">
    <text evidence="4">The sequence shown here is derived from an EMBL/GenBank/DDBJ whole genome shotgun (WGS) entry which is preliminary data.</text>
</comment>
<dbReference type="InterPro" id="IPR051229">
    <property type="entry name" value="ALYREF_mRNA_export"/>
</dbReference>
<reference evidence="4" key="1">
    <citation type="journal article" date="2020" name="Cell">
        <title>Large-Scale Comparative Analyses of Tick Genomes Elucidate Their Genetic Diversity and Vector Capacities.</title>
        <authorList>
            <consortium name="Tick Genome and Microbiome Consortium (TIGMIC)"/>
            <person name="Jia N."/>
            <person name="Wang J."/>
            <person name="Shi W."/>
            <person name="Du L."/>
            <person name="Sun Y."/>
            <person name="Zhan W."/>
            <person name="Jiang J.F."/>
            <person name="Wang Q."/>
            <person name="Zhang B."/>
            <person name="Ji P."/>
            <person name="Bell-Sakyi L."/>
            <person name="Cui X.M."/>
            <person name="Yuan T.T."/>
            <person name="Jiang B.G."/>
            <person name="Yang W.F."/>
            <person name="Lam T.T."/>
            <person name="Chang Q.C."/>
            <person name="Ding S.J."/>
            <person name="Wang X.J."/>
            <person name="Zhu J.G."/>
            <person name="Ruan X.D."/>
            <person name="Zhao L."/>
            <person name="Wei J.T."/>
            <person name="Ye R.Z."/>
            <person name="Que T.C."/>
            <person name="Du C.H."/>
            <person name="Zhou Y.H."/>
            <person name="Cheng J.X."/>
            <person name="Dai P.F."/>
            <person name="Guo W.B."/>
            <person name="Han X.H."/>
            <person name="Huang E.J."/>
            <person name="Li L.F."/>
            <person name="Wei W."/>
            <person name="Gao Y.C."/>
            <person name="Liu J.Z."/>
            <person name="Shao H.Z."/>
            <person name="Wang X."/>
            <person name="Wang C.C."/>
            <person name="Yang T.C."/>
            <person name="Huo Q.B."/>
            <person name="Li W."/>
            <person name="Chen H.Y."/>
            <person name="Chen S.E."/>
            <person name="Zhou L.G."/>
            <person name="Ni X.B."/>
            <person name="Tian J.H."/>
            <person name="Sheng Y."/>
            <person name="Liu T."/>
            <person name="Pan Y.S."/>
            <person name="Xia L.Y."/>
            <person name="Li J."/>
            <person name="Zhao F."/>
            <person name="Cao W.C."/>
        </authorList>
    </citation>
    <scope>NUCLEOTIDE SEQUENCE</scope>
    <source>
        <strain evidence="4">Rmic-2018</strain>
    </source>
</reference>
<accession>A0A9J6EQR6</accession>
<dbReference type="SUPFAM" id="SSF54928">
    <property type="entry name" value="RNA-binding domain, RBD"/>
    <property type="match status" value="1"/>
</dbReference>
<dbReference type="Pfam" id="PF00076">
    <property type="entry name" value="RRM_1"/>
    <property type="match status" value="1"/>
</dbReference>
<evidence type="ECO:0000313" key="4">
    <source>
        <dbReference type="EMBL" id="KAH8036527.1"/>
    </source>
</evidence>
<dbReference type="PROSITE" id="PS50102">
    <property type="entry name" value="RRM"/>
    <property type="match status" value="1"/>
</dbReference>
<dbReference type="PANTHER" id="PTHR19965:SF35">
    <property type="entry name" value="RNA ANNEALING PROTEIN YRA1"/>
    <property type="match status" value="1"/>
</dbReference>
<proteinExistence type="predicted"/>
<dbReference type="InterPro" id="IPR000504">
    <property type="entry name" value="RRM_dom"/>
</dbReference>
<protein>
    <recommendedName>
        <fullName evidence="3">RRM domain-containing protein</fullName>
    </recommendedName>
</protein>
<dbReference type="VEuPathDB" id="VectorBase:LOC119179614"/>
<organism evidence="4 5">
    <name type="scientific">Rhipicephalus microplus</name>
    <name type="common">Cattle tick</name>
    <name type="synonym">Boophilus microplus</name>
    <dbReference type="NCBI Taxonomy" id="6941"/>
    <lineage>
        <taxon>Eukaryota</taxon>
        <taxon>Metazoa</taxon>
        <taxon>Ecdysozoa</taxon>
        <taxon>Arthropoda</taxon>
        <taxon>Chelicerata</taxon>
        <taxon>Arachnida</taxon>
        <taxon>Acari</taxon>
        <taxon>Parasitiformes</taxon>
        <taxon>Ixodida</taxon>
        <taxon>Ixodoidea</taxon>
        <taxon>Ixodidae</taxon>
        <taxon>Rhipicephalinae</taxon>
        <taxon>Rhipicephalus</taxon>
        <taxon>Boophilus</taxon>
    </lineage>
</organism>
<dbReference type="PANTHER" id="PTHR19965">
    <property type="entry name" value="RNA AND EXPORT FACTOR BINDING PROTEIN"/>
    <property type="match status" value="1"/>
</dbReference>
<dbReference type="AlphaFoldDB" id="A0A9J6EQR6"/>